<dbReference type="NCBIfam" id="TIGR01517">
    <property type="entry name" value="ATPase-IIB_Ca"/>
    <property type="match status" value="1"/>
</dbReference>
<dbReference type="InterPro" id="IPR005782">
    <property type="entry name" value="P-type_ATPase_IIA"/>
</dbReference>
<dbReference type="NCBIfam" id="TIGR01116">
    <property type="entry name" value="ATPase-IIA1_Ca"/>
    <property type="match status" value="1"/>
</dbReference>
<dbReference type="Proteomes" id="UP000095594">
    <property type="component" value="Unassembled WGS sequence"/>
</dbReference>
<evidence type="ECO:0000259" key="15">
    <source>
        <dbReference type="SMART" id="SM00831"/>
    </source>
</evidence>
<dbReference type="GO" id="GO:1902600">
    <property type="term" value="P:proton transmembrane transport"/>
    <property type="evidence" value="ECO:0007669"/>
    <property type="project" value="TreeGrafter"/>
</dbReference>
<dbReference type="GO" id="GO:0005388">
    <property type="term" value="F:P-type calcium transporter activity"/>
    <property type="evidence" value="ECO:0007669"/>
    <property type="project" value="UniProtKB-EC"/>
</dbReference>
<dbReference type="Pfam" id="PF00689">
    <property type="entry name" value="Cation_ATPase_C"/>
    <property type="match status" value="1"/>
</dbReference>
<dbReference type="GO" id="GO:0036376">
    <property type="term" value="P:sodium ion export across plasma membrane"/>
    <property type="evidence" value="ECO:0007669"/>
    <property type="project" value="TreeGrafter"/>
</dbReference>
<dbReference type="Gene3D" id="3.40.50.1000">
    <property type="entry name" value="HAD superfamily/HAD-like"/>
    <property type="match status" value="1"/>
</dbReference>
<evidence type="ECO:0000256" key="9">
    <source>
        <dbReference type="ARBA" id="ARBA00022842"/>
    </source>
</evidence>
<evidence type="ECO:0000256" key="3">
    <source>
        <dbReference type="ARBA" id="ARBA00012790"/>
    </source>
</evidence>
<dbReference type="PANTHER" id="PTHR43294">
    <property type="entry name" value="SODIUM/POTASSIUM-TRANSPORTING ATPASE SUBUNIT ALPHA"/>
    <property type="match status" value="1"/>
</dbReference>
<dbReference type="InterPro" id="IPR050510">
    <property type="entry name" value="Cation_transp_ATPase_P-type"/>
</dbReference>
<dbReference type="Gene3D" id="1.20.1110.10">
    <property type="entry name" value="Calcium-transporting ATPase, transmembrane domain"/>
    <property type="match status" value="1"/>
</dbReference>
<dbReference type="InterPro" id="IPR008250">
    <property type="entry name" value="ATPase_P-typ_transduc_dom_A_sf"/>
</dbReference>
<dbReference type="EMBL" id="CYZX01000004">
    <property type="protein sequence ID" value="CUN99208.1"/>
    <property type="molecule type" value="Genomic_DNA"/>
</dbReference>
<keyword evidence="11 14" id="KW-1133">Transmembrane helix</keyword>
<dbReference type="SFLD" id="SFLDG00002">
    <property type="entry name" value="C1.7:_P-type_atpase_like"/>
    <property type="match status" value="1"/>
</dbReference>
<dbReference type="InterPro" id="IPR023214">
    <property type="entry name" value="HAD_sf"/>
</dbReference>
<evidence type="ECO:0000256" key="11">
    <source>
        <dbReference type="ARBA" id="ARBA00022989"/>
    </source>
</evidence>
<feature type="transmembrane region" description="Helical" evidence="14">
    <location>
        <begin position="734"/>
        <end position="755"/>
    </location>
</feature>
<proteinExistence type="inferred from homology"/>
<evidence type="ECO:0000256" key="1">
    <source>
        <dbReference type="ARBA" id="ARBA00004141"/>
    </source>
</evidence>
<sequence>MIQEREFTRGLSTREAEKRQMTYGLNELKHNKKKSPFLIFLSQFNDFITWVLIGATIISGIMGDVADAITILIIVFVNAILGFVQEFKTEKSLEALQELAAPTCKVVRDGAIKVINSKELTIGDLVVLEAGDRIPADGNFIDCQNVMVDESLLTGESVGVSKDAELDVGKNGDKNRCKGFMGTIILKGRGLLLVDAIGMKTEMGKIANLLDNIEEEKSPLKIRLDSLGKILVAICLVICFIVTVLGIIRGNDITEMFLLGVSLAVAAIPEGLAAIVTVALALGVNRMLKRNALVRKLPAVETLGCTSVICSDKTGTLTQNRMTVKELLVNGKIYEVDKGMPENCEMLKKAFVYCNDTNYDYSKKDMEKALMGDPTETALIKVFFKNAKDIKNFVSGGIRTFEIPFDSNRKMMSVIIQEHNKEVCYMKGAPERVLERCSSILENGKVRPLTPQKKKQIYNYIEAMSNRALRCIAAAYRDEAVVKSDMVENDLIFLGVAGSIDPPRLEVRDAVLKCKMAGIKPVMITGDHKNTALAIAKSINICTSDDQALTGEQLEKMSDKELVEKVAKVRVFARVSPNHKLRIVKAFKKTGNIVAMTGDGVNDAPAIKEADIGVAMGISGTDVTKEAASMVLIDDNFATIVSAVEEGRIIYDNIRKFIRYLLSCNLGEVLTMFLASLFYLPNPLTPIQILFVNLATDGLPAIALGVDPADKDIMRQQPREKDENIFARGLWEKIVVRGCLIGVCTLLAFMVGRFYRLDLATCRTIALCTLVMSQLFHVFECRSERHSIFEIKLFTNPYLVGAVSVSIIMICSILYIPFLSGIFNTVPLRLKEWTLVLFFSGSIFLINSIYLLIKSKKSN</sequence>
<dbReference type="PRINTS" id="PR00119">
    <property type="entry name" value="CATATPASE"/>
</dbReference>
<dbReference type="GO" id="GO:1990573">
    <property type="term" value="P:potassium ion import across plasma membrane"/>
    <property type="evidence" value="ECO:0007669"/>
    <property type="project" value="TreeGrafter"/>
</dbReference>
<dbReference type="GO" id="GO:0030007">
    <property type="term" value="P:intracellular potassium ion homeostasis"/>
    <property type="evidence" value="ECO:0007669"/>
    <property type="project" value="TreeGrafter"/>
</dbReference>
<feature type="transmembrane region" description="Helical" evidence="14">
    <location>
        <begin position="68"/>
        <end position="84"/>
    </location>
</feature>
<dbReference type="FunFam" id="3.40.50.1000:FF:000001">
    <property type="entry name" value="Phospholipid-transporting ATPase IC"/>
    <property type="match status" value="1"/>
</dbReference>
<dbReference type="FunFam" id="3.40.50.1000:FF:000028">
    <property type="entry name" value="Calcium-transporting P-type ATPase, putative"/>
    <property type="match status" value="1"/>
</dbReference>
<protein>
    <recommendedName>
        <fullName evidence="3">P-type Ca(2+) transporter</fullName>
        <ecNumber evidence="3">7.2.2.10</ecNumber>
    </recommendedName>
</protein>
<dbReference type="SUPFAM" id="SSF81665">
    <property type="entry name" value="Calcium ATPase, transmembrane domain M"/>
    <property type="match status" value="1"/>
</dbReference>
<dbReference type="SUPFAM" id="SSF81660">
    <property type="entry name" value="Metal cation-transporting ATPase, ATP-binding domain N"/>
    <property type="match status" value="1"/>
</dbReference>
<dbReference type="NCBIfam" id="TIGR01494">
    <property type="entry name" value="ATPase_P-type"/>
    <property type="match status" value="4"/>
</dbReference>
<dbReference type="EC" id="7.2.2.10" evidence="3"/>
<evidence type="ECO:0000256" key="13">
    <source>
        <dbReference type="ARBA" id="ARBA00048694"/>
    </source>
</evidence>
<dbReference type="SUPFAM" id="SSF81653">
    <property type="entry name" value="Calcium ATPase, transduction domain A"/>
    <property type="match status" value="1"/>
</dbReference>
<keyword evidence="16" id="KW-0378">Hydrolase</keyword>
<dbReference type="GO" id="GO:0005886">
    <property type="term" value="C:plasma membrane"/>
    <property type="evidence" value="ECO:0007669"/>
    <property type="project" value="TreeGrafter"/>
</dbReference>
<dbReference type="InterPro" id="IPR044492">
    <property type="entry name" value="P_typ_ATPase_HD_dom"/>
</dbReference>
<keyword evidence="12 14" id="KW-0472">Membrane</keyword>
<keyword evidence="10" id="KW-1278">Translocase</keyword>
<dbReference type="SFLD" id="SFLDF00027">
    <property type="entry name" value="p-type_atpase"/>
    <property type="match status" value="1"/>
</dbReference>
<evidence type="ECO:0000256" key="14">
    <source>
        <dbReference type="SAM" id="Phobius"/>
    </source>
</evidence>
<dbReference type="GO" id="GO:0005524">
    <property type="term" value="F:ATP binding"/>
    <property type="evidence" value="ECO:0007669"/>
    <property type="project" value="UniProtKB-KW"/>
</dbReference>
<dbReference type="CDD" id="cd02089">
    <property type="entry name" value="P-type_ATPase_Ca_prok"/>
    <property type="match status" value="1"/>
</dbReference>
<dbReference type="AlphaFoldDB" id="A0A174BHU5"/>
<evidence type="ECO:0000256" key="4">
    <source>
        <dbReference type="ARBA" id="ARBA00022568"/>
    </source>
</evidence>
<dbReference type="InterPro" id="IPR023299">
    <property type="entry name" value="ATPase_P-typ_cyto_dom_N"/>
</dbReference>
<dbReference type="GO" id="GO:0005391">
    <property type="term" value="F:P-type sodium:potassium-exchanging transporter activity"/>
    <property type="evidence" value="ECO:0007669"/>
    <property type="project" value="TreeGrafter"/>
</dbReference>
<evidence type="ECO:0000313" key="17">
    <source>
        <dbReference type="Proteomes" id="UP000095594"/>
    </source>
</evidence>
<keyword evidence="9" id="KW-0460">Magnesium</keyword>
<dbReference type="SUPFAM" id="SSF56784">
    <property type="entry name" value="HAD-like"/>
    <property type="match status" value="1"/>
</dbReference>
<feature type="transmembrane region" description="Helical" evidence="14">
    <location>
        <begin position="37"/>
        <end position="62"/>
    </location>
</feature>
<dbReference type="Gene3D" id="2.70.150.10">
    <property type="entry name" value="Calcium-transporting ATPase, cytoplasmic transduction domain A"/>
    <property type="match status" value="1"/>
</dbReference>
<dbReference type="InterPro" id="IPR018303">
    <property type="entry name" value="ATPase_P-typ_P_site"/>
</dbReference>
<feature type="domain" description="Cation-transporting P-type ATPase N-terminal" evidence="15">
    <location>
        <begin position="1"/>
        <end position="64"/>
    </location>
</feature>
<dbReference type="OrthoDB" id="9760364at2"/>
<evidence type="ECO:0000256" key="7">
    <source>
        <dbReference type="ARBA" id="ARBA00022837"/>
    </source>
</evidence>
<dbReference type="Pfam" id="PF13246">
    <property type="entry name" value="Cation_ATPase"/>
    <property type="match status" value="1"/>
</dbReference>
<dbReference type="PANTHER" id="PTHR43294:SF20">
    <property type="entry name" value="P-TYPE ATPASE"/>
    <property type="match status" value="1"/>
</dbReference>
<keyword evidence="4" id="KW-0109">Calcium transport</keyword>
<evidence type="ECO:0000256" key="5">
    <source>
        <dbReference type="ARBA" id="ARBA00022692"/>
    </source>
</evidence>
<evidence type="ECO:0000256" key="8">
    <source>
        <dbReference type="ARBA" id="ARBA00022840"/>
    </source>
</evidence>
<organism evidence="16 17">
    <name type="scientific">Clostridium disporicum</name>
    <dbReference type="NCBI Taxonomy" id="84024"/>
    <lineage>
        <taxon>Bacteria</taxon>
        <taxon>Bacillati</taxon>
        <taxon>Bacillota</taxon>
        <taxon>Clostridia</taxon>
        <taxon>Eubacteriales</taxon>
        <taxon>Clostridiaceae</taxon>
        <taxon>Clostridium</taxon>
    </lineage>
</organism>
<dbReference type="InterPro" id="IPR036412">
    <property type="entry name" value="HAD-like_sf"/>
</dbReference>
<dbReference type="Pfam" id="PF00690">
    <property type="entry name" value="Cation_ATPase_N"/>
    <property type="match status" value="1"/>
</dbReference>
<dbReference type="SFLD" id="SFLDS00003">
    <property type="entry name" value="Haloacid_Dehalogenase"/>
    <property type="match status" value="1"/>
</dbReference>
<dbReference type="InterPro" id="IPR059000">
    <property type="entry name" value="ATPase_P-type_domA"/>
</dbReference>
<feature type="transmembrane region" description="Helical" evidence="14">
    <location>
        <begin position="799"/>
        <end position="823"/>
    </location>
</feature>
<dbReference type="InterPro" id="IPR006068">
    <property type="entry name" value="ATPase_P-typ_cation-transptr_C"/>
</dbReference>
<accession>A0A174BHU5</accession>
<comment type="subcellular location">
    <subcellularLocation>
        <location evidence="1">Membrane</location>
        <topology evidence="1">Multi-pass membrane protein</topology>
    </subcellularLocation>
</comment>
<keyword evidence="4" id="KW-0406">Ion transport</keyword>
<dbReference type="InterPro" id="IPR004014">
    <property type="entry name" value="ATPase_P-typ_cation-transptr_N"/>
</dbReference>
<dbReference type="RefSeq" id="WP_055264103.1">
    <property type="nucleotide sequence ID" value="NZ_CABIXQ010000004.1"/>
</dbReference>
<keyword evidence="5 14" id="KW-0812">Transmembrane</keyword>
<keyword evidence="4" id="KW-0813">Transport</keyword>
<dbReference type="GO" id="GO:0016887">
    <property type="term" value="F:ATP hydrolysis activity"/>
    <property type="evidence" value="ECO:0007669"/>
    <property type="project" value="InterPro"/>
</dbReference>
<dbReference type="FunFam" id="1.20.1110.10:FF:000065">
    <property type="entry name" value="Sarcoplasmic/endoplasmic reticulum calcium ATPase 1"/>
    <property type="match status" value="1"/>
</dbReference>
<dbReference type="GO" id="GO:0006883">
    <property type="term" value="P:intracellular sodium ion homeostasis"/>
    <property type="evidence" value="ECO:0007669"/>
    <property type="project" value="TreeGrafter"/>
</dbReference>
<dbReference type="Gene3D" id="3.40.1110.10">
    <property type="entry name" value="Calcium-transporting ATPase, cytoplasmic domain N"/>
    <property type="match status" value="1"/>
</dbReference>
<evidence type="ECO:0000256" key="6">
    <source>
        <dbReference type="ARBA" id="ARBA00022741"/>
    </source>
</evidence>
<comment type="similarity">
    <text evidence="2">Belongs to the cation transport ATPase (P-type) (TC 3.A.3) family. Type IIA subfamily.</text>
</comment>
<evidence type="ECO:0000313" key="16">
    <source>
        <dbReference type="EMBL" id="CUN99208.1"/>
    </source>
</evidence>
<dbReference type="InterPro" id="IPR001757">
    <property type="entry name" value="P_typ_ATPase"/>
</dbReference>
<gene>
    <name evidence="16" type="primary">yloB_2</name>
    <name evidence="16" type="ORF">ERS852471_00773</name>
</gene>
<dbReference type="InterPro" id="IPR023298">
    <property type="entry name" value="ATPase_P-typ_TM_dom_sf"/>
</dbReference>
<evidence type="ECO:0000256" key="2">
    <source>
        <dbReference type="ARBA" id="ARBA00005675"/>
    </source>
</evidence>
<feature type="transmembrane region" description="Helical" evidence="14">
    <location>
        <begin position="256"/>
        <end position="282"/>
    </location>
</feature>
<feature type="transmembrane region" description="Helical" evidence="14">
    <location>
        <begin position="835"/>
        <end position="853"/>
    </location>
</feature>
<feature type="transmembrane region" description="Helical" evidence="14">
    <location>
        <begin position="230"/>
        <end position="250"/>
    </location>
</feature>
<evidence type="ECO:0000256" key="10">
    <source>
        <dbReference type="ARBA" id="ARBA00022967"/>
    </source>
</evidence>
<dbReference type="InterPro" id="IPR006408">
    <property type="entry name" value="P-type_ATPase_IIB"/>
</dbReference>
<dbReference type="Pfam" id="PF00122">
    <property type="entry name" value="E1-E2_ATPase"/>
    <property type="match status" value="1"/>
</dbReference>
<dbReference type="PRINTS" id="PR00120">
    <property type="entry name" value="HATPASE"/>
</dbReference>
<evidence type="ECO:0000256" key="12">
    <source>
        <dbReference type="ARBA" id="ARBA00023136"/>
    </source>
</evidence>
<keyword evidence="6" id="KW-0547">Nucleotide-binding</keyword>
<feature type="transmembrane region" description="Helical" evidence="14">
    <location>
        <begin position="657"/>
        <end position="680"/>
    </location>
</feature>
<name>A0A174BHU5_9CLOT</name>
<keyword evidence="7" id="KW-0106">Calcium</keyword>
<keyword evidence="8" id="KW-0067">ATP-binding</keyword>
<reference evidence="16 17" key="1">
    <citation type="submission" date="2015-09" db="EMBL/GenBank/DDBJ databases">
        <authorList>
            <consortium name="Pathogen Informatics"/>
        </authorList>
    </citation>
    <scope>NUCLEOTIDE SEQUENCE [LARGE SCALE GENOMIC DNA]</scope>
    <source>
        <strain evidence="16 17">2789STDY5834856</strain>
    </source>
</reference>
<comment type="catalytic activity">
    <reaction evidence="13">
        <text>Ca(2+)(in) + ATP + H2O = Ca(2+)(out) + ADP + phosphate + H(+)</text>
        <dbReference type="Rhea" id="RHEA:18105"/>
        <dbReference type="ChEBI" id="CHEBI:15377"/>
        <dbReference type="ChEBI" id="CHEBI:15378"/>
        <dbReference type="ChEBI" id="CHEBI:29108"/>
        <dbReference type="ChEBI" id="CHEBI:30616"/>
        <dbReference type="ChEBI" id="CHEBI:43474"/>
        <dbReference type="ChEBI" id="CHEBI:456216"/>
        <dbReference type="EC" id="7.2.2.10"/>
    </reaction>
</comment>
<dbReference type="SMART" id="SM00831">
    <property type="entry name" value="Cation_ATPase_N"/>
    <property type="match status" value="1"/>
</dbReference>
<dbReference type="PROSITE" id="PS00154">
    <property type="entry name" value="ATPASE_E1_E2"/>
    <property type="match status" value="1"/>
</dbReference>